<evidence type="ECO:0000313" key="3">
    <source>
        <dbReference type="Proteomes" id="UP000694892"/>
    </source>
</evidence>
<gene>
    <name evidence="2" type="ORF">XELAEV_18041181mg</name>
</gene>
<proteinExistence type="predicted"/>
<dbReference type="Proteomes" id="UP000694892">
    <property type="component" value="Chromosome 8S"/>
</dbReference>
<protein>
    <submittedName>
        <fullName evidence="2">Uncharacterized protein</fullName>
    </submittedName>
</protein>
<reference evidence="3" key="1">
    <citation type="journal article" date="2016" name="Nature">
        <title>Genome evolution in the allotetraploid frog Xenopus laevis.</title>
        <authorList>
            <person name="Session A.M."/>
            <person name="Uno Y."/>
            <person name="Kwon T."/>
            <person name="Chapman J.A."/>
            <person name="Toyoda A."/>
            <person name="Takahashi S."/>
            <person name="Fukui A."/>
            <person name="Hikosaka A."/>
            <person name="Suzuki A."/>
            <person name="Kondo M."/>
            <person name="van Heeringen S.J."/>
            <person name="Quigley I."/>
            <person name="Heinz S."/>
            <person name="Ogino H."/>
            <person name="Ochi H."/>
            <person name="Hellsten U."/>
            <person name="Lyons J.B."/>
            <person name="Simakov O."/>
            <person name="Putnam N."/>
            <person name="Stites J."/>
            <person name="Kuroki Y."/>
            <person name="Tanaka T."/>
            <person name="Michiue T."/>
            <person name="Watanabe M."/>
            <person name="Bogdanovic O."/>
            <person name="Lister R."/>
            <person name="Georgiou G."/>
            <person name="Paranjpe S.S."/>
            <person name="van Kruijsbergen I."/>
            <person name="Shu S."/>
            <person name="Carlson J."/>
            <person name="Kinoshita T."/>
            <person name="Ohta Y."/>
            <person name="Mawaribuchi S."/>
            <person name="Jenkins J."/>
            <person name="Grimwood J."/>
            <person name="Schmutz J."/>
            <person name="Mitros T."/>
            <person name="Mozaffari S.V."/>
            <person name="Suzuki Y."/>
            <person name="Haramoto Y."/>
            <person name="Yamamoto T.S."/>
            <person name="Takagi C."/>
            <person name="Heald R."/>
            <person name="Miller K."/>
            <person name="Haudenschild C."/>
            <person name="Kitzman J."/>
            <person name="Nakayama T."/>
            <person name="Izutsu Y."/>
            <person name="Robert J."/>
            <person name="Fortriede J."/>
            <person name="Burns K."/>
            <person name="Lotay V."/>
            <person name="Karimi K."/>
            <person name="Yasuoka Y."/>
            <person name="Dichmann D.S."/>
            <person name="Flajnik M.F."/>
            <person name="Houston D.W."/>
            <person name="Shendure J."/>
            <person name="DuPasquier L."/>
            <person name="Vize P.D."/>
            <person name="Zorn A.M."/>
            <person name="Ito M."/>
            <person name="Marcotte E.M."/>
            <person name="Wallingford J.B."/>
            <person name="Ito Y."/>
            <person name="Asashima M."/>
            <person name="Ueno N."/>
            <person name="Matsuda Y."/>
            <person name="Veenstra G.J."/>
            <person name="Fujiyama A."/>
            <person name="Harland R.M."/>
            <person name="Taira M."/>
            <person name="Rokhsar D.S."/>
        </authorList>
    </citation>
    <scope>NUCLEOTIDE SEQUENCE [LARGE SCALE GENOMIC DNA]</scope>
    <source>
        <strain evidence="3">J</strain>
    </source>
</reference>
<feature type="region of interest" description="Disordered" evidence="1">
    <location>
        <begin position="1"/>
        <end position="89"/>
    </location>
</feature>
<feature type="compositionally biased region" description="Acidic residues" evidence="1">
    <location>
        <begin position="8"/>
        <end position="21"/>
    </location>
</feature>
<evidence type="ECO:0000256" key="1">
    <source>
        <dbReference type="SAM" id="MobiDB-lite"/>
    </source>
</evidence>
<dbReference type="AlphaFoldDB" id="A0A974C1N0"/>
<feature type="compositionally biased region" description="Basic and acidic residues" evidence="1">
    <location>
        <begin position="22"/>
        <end position="42"/>
    </location>
</feature>
<sequence length="89" mass="10575">MGKKSWGEEVEELEKMEEEEEREKRKNQVQDMSREKSKKDQEEVSQELQWESLDEEEMMEVNLGPRVQVKRVGDESNASKKKNNNGFIN</sequence>
<name>A0A974C1N0_XENLA</name>
<organism evidence="2 3">
    <name type="scientific">Xenopus laevis</name>
    <name type="common">African clawed frog</name>
    <dbReference type="NCBI Taxonomy" id="8355"/>
    <lineage>
        <taxon>Eukaryota</taxon>
        <taxon>Metazoa</taxon>
        <taxon>Chordata</taxon>
        <taxon>Craniata</taxon>
        <taxon>Vertebrata</taxon>
        <taxon>Euteleostomi</taxon>
        <taxon>Amphibia</taxon>
        <taxon>Batrachia</taxon>
        <taxon>Anura</taxon>
        <taxon>Pipoidea</taxon>
        <taxon>Pipidae</taxon>
        <taxon>Xenopodinae</taxon>
        <taxon>Xenopus</taxon>
        <taxon>Xenopus</taxon>
    </lineage>
</organism>
<evidence type="ECO:0000313" key="2">
    <source>
        <dbReference type="EMBL" id="OCT64942.1"/>
    </source>
</evidence>
<dbReference type="EMBL" id="CM004481">
    <property type="protein sequence ID" value="OCT64942.1"/>
    <property type="molecule type" value="Genomic_DNA"/>
</dbReference>
<accession>A0A974C1N0</accession>